<feature type="domain" description="Type I restriction modification DNA specificity" evidence="5">
    <location>
        <begin position="176"/>
        <end position="347"/>
    </location>
</feature>
<dbReference type="RefSeq" id="WP_145203369.1">
    <property type="nucleotide sequence ID" value="NZ_CP036267.1"/>
</dbReference>
<evidence type="ECO:0000256" key="3">
    <source>
        <dbReference type="ARBA" id="ARBA00023125"/>
    </source>
</evidence>
<feature type="coiled-coil region" evidence="4">
    <location>
        <begin position="135"/>
        <end position="169"/>
    </location>
</feature>
<dbReference type="OrthoDB" id="9811611at2"/>
<evidence type="ECO:0000313" key="7">
    <source>
        <dbReference type="Proteomes" id="UP000315724"/>
    </source>
</evidence>
<comment type="similarity">
    <text evidence="1">Belongs to the type-I restriction system S methylase family.</text>
</comment>
<keyword evidence="4" id="KW-0175">Coiled coil</keyword>
<dbReference type="Proteomes" id="UP000315724">
    <property type="component" value="Chromosome"/>
</dbReference>
<dbReference type="Pfam" id="PF01420">
    <property type="entry name" value="Methylase_S"/>
    <property type="match status" value="2"/>
</dbReference>
<keyword evidence="3" id="KW-0238">DNA-binding</keyword>
<dbReference type="Gene3D" id="3.90.220.20">
    <property type="entry name" value="DNA methylase specificity domains"/>
    <property type="match status" value="2"/>
</dbReference>
<dbReference type="AlphaFoldDB" id="A0A517QT51"/>
<dbReference type="EMBL" id="CP036267">
    <property type="protein sequence ID" value="QDT34820.1"/>
    <property type="molecule type" value="Genomic_DNA"/>
</dbReference>
<evidence type="ECO:0000259" key="5">
    <source>
        <dbReference type="Pfam" id="PF01420"/>
    </source>
</evidence>
<protein>
    <submittedName>
        <fullName evidence="6">Type I restriction enzyme specificity protein</fullName>
    </submittedName>
</protein>
<dbReference type="GO" id="GO:0009307">
    <property type="term" value="P:DNA restriction-modification system"/>
    <property type="evidence" value="ECO:0007669"/>
    <property type="project" value="UniProtKB-KW"/>
</dbReference>
<sequence length="383" mass="43275">MTEWETKTIGDILSLEYGKPLPKADRDPSGAYPVYGANGEKAKSNKYYHDYRTIIVGRKGSAGECNLTEDKFWPLDVTYFVTFDQSEHELKFLFYMLRFQNLPRLAKGVKPGINRNDVYAIEVVVPPLAEQKRIVSILDEAFAAIERAKENAEKNLANARELFESYLNRIFTQKGKGWEEKNLADVAITFGRGKSRHRPRNDKSLYGGQYPFIQTGEIRNADHYVTEYSKTYNEIGLAQSKLWPAGTLCITIAANIAETAILTFDACIPDSIIGLVCDPTKANADYVEYLLQFFKTVLQSQGKGSAQDNINMGTFERNEFPFPSISEQERIVEVLSTLSEQKSQLEAIYQQKLANLDELKQSLLQKAFTGQLTAKQLENEVAV</sequence>
<keyword evidence="2" id="KW-0680">Restriction system</keyword>
<evidence type="ECO:0000256" key="2">
    <source>
        <dbReference type="ARBA" id="ARBA00022747"/>
    </source>
</evidence>
<dbReference type="KEGG" id="tpol:Mal48_40920"/>
<dbReference type="REBASE" id="355238">
    <property type="entry name" value="S.PbaMal48ORF40950P"/>
</dbReference>
<dbReference type="SUPFAM" id="SSF116734">
    <property type="entry name" value="DNA methylase specificity domain"/>
    <property type="match status" value="2"/>
</dbReference>
<evidence type="ECO:0000256" key="4">
    <source>
        <dbReference type="SAM" id="Coils"/>
    </source>
</evidence>
<organism evidence="6 7">
    <name type="scientific">Thalassoglobus polymorphus</name>
    <dbReference type="NCBI Taxonomy" id="2527994"/>
    <lineage>
        <taxon>Bacteria</taxon>
        <taxon>Pseudomonadati</taxon>
        <taxon>Planctomycetota</taxon>
        <taxon>Planctomycetia</taxon>
        <taxon>Planctomycetales</taxon>
        <taxon>Planctomycetaceae</taxon>
        <taxon>Thalassoglobus</taxon>
    </lineage>
</organism>
<dbReference type="InterPro" id="IPR044946">
    <property type="entry name" value="Restrct_endonuc_typeI_TRD_sf"/>
</dbReference>
<dbReference type="Gene3D" id="1.10.287.1120">
    <property type="entry name" value="Bipartite methylase S protein"/>
    <property type="match status" value="1"/>
</dbReference>
<dbReference type="CDD" id="cd17282">
    <property type="entry name" value="RMtype1_S_Eco16444ORF1681_TRD1-CR1_like"/>
    <property type="match status" value="1"/>
</dbReference>
<dbReference type="PANTHER" id="PTHR30408:SF12">
    <property type="entry name" value="TYPE I RESTRICTION ENZYME MJAVIII SPECIFICITY SUBUNIT"/>
    <property type="match status" value="1"/>
</dbReference>
<keyword evidence="7" id="KW-1185">Reference proteome</keyword>
<name>A0A517QT51_9PLAN</name>
<dbReference type="CDD" id="cd17267">
    <property type="entry name" value="RMtype1_S_EcoAO83I-TRD1-CR1_like"/>
    <property type="match status" value="1"/>
</dbReference>
<dbReference type="InterPro" id="IPR052021">
    <property type="entry name" value="Type-I_RS_S_subunit"/>
</dbReference>
<reference evidence="6 7" key="1">
    <citation type="submission" date="2019-02" db="EMBL/GenBank/DDBJ databases">
        <title>Deep-cultivation of Planctomycetes and their phenomic and genomic characterization uncovers novel biology.</title>
        <authorList>
            <person name="Wiegand S."/>
            <person name="Jogler M."/>
            <person name="Boedeker C."/>
            <person name="Pinto D."/>
            <person name="Vollmers J."/>
            <person name="Rivas-Marin E."/>
            <person name="Kohn T."/>
            <person name="Peeters S.H."/>
            <person name="Heuer A."/>
            <person name="Rast P."/>
            <person name="Oberbeckmann S."/>
            <person name="Bunk B."/>
            <person name="Jeske O."/>
            <person name="Meyerdierks A."/>
            <person name="Storesund J.E."/>
            <person name="Kallscheuer N."/>
            <person name="Luecker S."/>
            <person name="Lage O.M."/>
            <person name="Pohl T."/>
            <person name="Merkel B.J."/>
            <person name="Hornburger P."/>
            <person name="Mueller R.-W."/>
            <person name="Bruemmer F."/>
            <person name="Labrenz M."/>
            <person name="Spormann A.M."/>
            <person name="Op den Camp H."/>
            <person name="Overmann J."/>
            <person name="Amann R."/>
            <person name="Jetten M.S.M."/>
            <person name="Mascher T."/>
            <person name="Medema M.H."/>
            <person name="Devos D.P."/>
            <person name="Kaster A.-K."/>
            <person name="Ovreas L."/>
            <person name="Rohde M."/>
            <person name="Galperin M.Y."/>
            <person name="Jogler C."/>
        </authorList>
    </citation>
    <scope>NUCLEOTIDE SEQUENCE [LARGE SCALE GENOMIC DNA]</scope>
    <source>
        <strain evidence="6 7">Mal48</strain>
    </source>
</reference>
<evidence type="ECO:0000256" key="1">
    <source>
        <dbReference type="ARBA" id="ARBA00010923"/>
    </source>
</evidence>
<evidence type="ECO:0000313" key="6">
    <source>
        <dbReference type="EMBL" id="QDT34820.1"/>
    </source>
</evidence>
<dbReference type="InterPro" id="IPR000055">
    <property type="entry name" value="Restrct_endonuc_typeI_TRD"/>
</dbReference>
<dbReference type="PANTHER" id="PTHR30408">
    <property type="entry name" value="TYPE-1 RESTRICTION ENZYME ECOKI SPECIFICITY PROTEIN"/>
    <property type="match status" value="1"/>
</dbReference>
<feature type="domain" description="Type I restriction modification DNA specificity" evidence="5">
    <location>
        <begin position="2"/>
        <end position="151"/>
    </location>
</feature>
<gene>
    <name evidence="6" type="ORF">Mal48_40920</name>
</gene>
<accession>A0A517QT51</accession>
<dbReference type="GO" id="GO:0003677">
    <property type="term" value="F:DNA binding"/>
    <property type="evidence" value="ECO:0007669"/>
    <property type="project" value="UniProtKB-KW"/>
</dbReference>
<proteinExistence type="inferred from homology"/>